<keyword evidence="1" id="KW-0479">Metal-binding</keyword>
<organism evidence="4 5">
    <name type="scientific">Arthrobotrys oligospora (strain ATCC 24927 / CBS 115.81 / DSM 1491)</name>
    <name type="common">Nematode-trapping fungus</name>
    <name type="synonym">Didymozoophaga oligospora</name>
    <dbReference type="NCBI Taxonomy" id="756982"/>
    <lineage>
        <taxon>Eukaryota</taxon>
        <taxon>Fungi</taxon>
        <taxon>Dikarya</taxon>
        <taxon>Ascomycota</taxon>
        <taxon>Pezizomycotina</taxon>
        <taxon>Orbiliomycetes</taxon>
        <taxon>Orbiliales</taxon>
        <taxon>Orbiliaceae</taxon>
        <taxon>Orbilia</taxon>
        <taxon>Orbilia oligospora</taxon>
    </lineage>
</organism>
<dbReference type="SMART" id="SM00356">
    <property type="entry name" value="ZnF_C3H1"/>
    <property type="match status" value="3"/>
</dbReference>
<feature type="zinc finger region" description="C3H1-type" evidence="1">
    <location>
        <begin position="1103"/>
        <end position="1125"/>
    </location>
</feature>
<dbReference type="InParanoid" id="G1XLA8"/>
<dbReference type="HOGENOM" id="CLU_271050_0_0_1"/>
<dbReference type="RefSeq" id="XP_011125270.1">
    <property type="nucleotide sequence ID" value="XM_011126968.1"/>
</dbReference>
<dbReference type="AlphaFoldDB" id="G1XLA8"/>
<feature type="domain" description="C3H1-type" evidence="3">
    <location>
        <begin position="1103"/>
        <end position="1125"/>
    </location>
</feature>
<dbReference type="Proteomes" id="UP000008784">
    <property type="component" value="Unassembled WGS sequence"/>
</dbReference>
<dbReference type="Gene3D" id="4.10.1000.10">
    <property type="entry name" value="Zinc finger, CCCH-type"/>
    <property type="match status" value="1"/>
</dbReference>
<feature type="region of interest" description="Disordered" evidence="2">
    <location>
        <begin position="1027"/>
        <end position="1046"/>
    </location>
</feature>
<dbReference type="GO" id="GO:0008270">
    <property type="term" value="F:zinc ion binding"/>
    <property type="evidence" value="ECO:0007669"/>
    <property type="project" value="UniProtKB-KW"/>
</dbReference>
<keyword evidence="5" id="KW-1185">Reference proteome</keyword>
<feature type="compositionally biased region" description="Polar residues" evidence="2">
    <location>
        <begin position="71"/>
        <end position="89"/>
    </location>
</feature>
<feature type="compositionally biased region" description="Acidic residues" evidence="2">
    <location>
        <begin position="1140"/>
        <end position="1154"/>
    </location>
</feature>
<sequence>MSHVPRDIRNAMATTLCAIMRARGSCQIPNCMYSHEKRKFVCPSELETGSCKNAYCRYRHQRDGNGKPLQAGQTGNRAPQQAADKQSLQRVEPIPAPTRPVSQTASGQALSSGPEPKSTAAIPKAPIPTTAPRLRPPPPPPAITRWNAPDPICSNQAERDMVSLFRHPVRCPLELTNLERRQMMDYATKLLNHHKPQFQRYAVREMSEPLAHTHFLDVTNILMADESGSNTFGVIIFLTRFVPLARLLGQSYWRVDEAVKAIFRKFLDDILPAKLYNIYLIARGVASFIGFQGSDNDDIDWPSLFVDMLHCFLNMAKFSKNHEETVGFSASDYWLICFIEQSCDVWFDGRIAPQSSAMNVSPRPPKETVFDELAELISLYNLSRFFPPSSYLKGERHRLDDIQRLECPLWVQTGACAGESDDSCFFSHRPRLVDKHAEKSDKKFKSMELWSKFGSRREIVTVQDLTAYWDQALEFLTEGKVDFIFESLMRKEGSFLIGKTLKLRTPDGRDLSCDAIRSFATIIADPRLEAYNQKESKVFTIADVFVENQKFFVAWSTDIQDGLKFAADSKPHIEAAKLVVGMTRFMLSLSPINKLDKETSKAIIELCRIIAWHSSHADIEMAAANAVAERLGLVIRKNLLEERVEFIDRDAPDLDVVDYDDGVSLVFSDDSKNAKEDTTKTVQQIPVVQQVSTVQQTPVVQQTAGFQPILTTQTVCVDLVDTESANGSQTAPQPLNSDLAELLRSGPIDFTNSQKENIRVGATSTTKIEQKLVEKEKFPNKLDEITPRQALAVITIPNQPPTPIAAFPEKKMSALAEKPEEEDDGMESQPEDRGPSPGSISDDIPSHALEEAIQSLSDFFEFGLVRPAARLAEMEANGTFITLKAFFTEDQLHIFSSDPAEDISIFSHLFPFLETLCHKLVKHDLDAEAGWKNIMGALFKKLWGLGEFVIFFRNTLRNFYLLHEERARFSSGYRKLYRKATENMFRLLLGLAKANQLPRVDGLFQHLLLRFLRIFSEEYRPALARADPGADYTSTSTPSGSSVTGLAHVSHDPQSYHRWSKVHALMNILIAKTGLVAFFKQVPGEVGRDPQPRPLFKHATSFICPDQKLSQCEYAVHCQFAHEPEDASSPDECGSLESDSGVDTDSDGGTETGEEVFFSTTSRSRLRRESIVSASGDESAISRRSMSTVIDPMDLANI</sequence>
<accession>G1XLA8</accession>
<dbReference type="EMBL" id="ADOT01000195">
    <property type="protein sequence ID" value="EGX46114.1"/>
    <property type="molecule type" value="Genomic_DNA"/>
</dbReference>
<evidence type="ECO:0000256" key="1">
    <source>
        <dbReference type="PROSITE-ProRule" id="PRU00723"/>
    </source>
</evidence>
<feature type="region of interest" description="Disordered" evidence="2">
    <location>
        <begin position="816"/>
        <end position="844"/>
    </location>
</feature>
<dbReference type="GeneID" id="22896176"/>
<feature type="region of interest" description="Disordered" evidence="2">
    <location>
        <begin position="64"/>
        <end position="144"/>
    </location>
</feature>
<feature type="region of interest" description="Disordered" evidence="2">
    <location>
        <begin position="1123"/>
        <end position="1163"/>
    </location>
</feature>
<feature type="compositionally biased region" description="Low complexity" evidence="2">
    <location>
        <begin position="116"/>
        <end position="133"/>
    </location>
</feature>
<dbReference type="PROSITE" id="PS50103">
    <property type="entry name" value="ZF_C3H1"/>
    <property type="match status" value="2"/>
</dbReference>
<dbReference type="OrthoDB" id="5404506at2759"/>
<feature type="compositionally biased region" description="Low complexity" evidence="2">
    <location>
        <begin position="1033"/>
        <end position="1045"/>
    </location>
</feature>
<keyword evidence="1" id="KW-0862">Zinc</keyword>
<proteinExistence type="predicted"/>
<feature type="compositionally biased region" description="Polar residues" evidence="2">
    <location>
        <begin position="100"/>
        <end position="111"/>
    </location>
</feature>
<protein>
    <recommendedName>
        <fullName evidence="3">C3H1-type domain-containing protein</fullName>
    </recommendedName>
</protein>
<evidence type="ECO:0000313" key="4">
    <source>
        <dbReference type="EMBL" id="EGX46114.1"/>
    </source>
</evidence>
<reference evidence="4 5" key="1">
    <citation type="journal article" date="2011" name="PLoS Pathog.">
        <title>Genomic and proteomic analyses of the fungus Arthrobotrys oligospora provide insights into nematode-trap formation.</title>
        <authorList>
            <person name="Yang J."/>
            <person name="Wang L."/>
            <person name="Ji X."/>
            <person name="Feng Y."/>
            <person name="Li X."/>
            <person name="Zou C."/>
            <person name="Xu J."/>
            <person name="Ren Y."/>
            <person name="Mi Q."/>
            <person name="Wu J."/>
            <person name="Liu S."/>
            <person name="Liu Y."/>
            <person name="Huang X."/>
            <person name="Wang H."/>
            <person name="Niu X."/>
            <person name="Li J."/>
            <person name="Liang L."/>
            <person name="Luo Y."/>
            <person name="Ji K."/>
            <person name="Zhou W."/>
            <person name="Yu Z."/>
            <person name="Li G."/>
            <person name="Liu Y."/>
            <person name="Li L."/>
            <person name="Qiao M."/>
            <person name="Feng L."/>
            <person name="Zhang K.-Q."/>
        </authorList>
    </citation>
    <scope>NUCLEOTIDE SEQUENCE [LARGE SCALE GENOMIC DNA]</scope>
    <source>
        <strain evidence="5">ATCC 24927 / CBS 115.81 / DSM 1491</strain>
    </source>
</reference>
<feature type="domain" description="C3H1-type" evidence="3">
    <location>
        <begin position="36"/>
        <end position="63"/>
    </location>
</feature>
<evidence type="ECO:0000259" key="3">
    <source>
        <dbReference type="PROSITE" id="PS50103"/>
    </source>
</evidence>
<comment type="caution">
    <text evidence="4">The sequence shown here is derived from an EMBL/GenBank/DDBJ whole genome shotgun (WGS) entry which is preliminary data.</text>
</comment>
<dbReference type="InterPro" id="IPR000571">
    <property type="entry name" value="Znf_CCCH"/>
</dbReference>
<keyword evidence="1" id="KW-0863">Zinc-finger</keyword>
<feature type="zinc finger region" description="C3H1-type" evidence="1">
    <location>
        <begin position="36"/>
        <end position="63"/>
    </location>
</feature>
<name>G1XLA8_ARTOA</name>
<evidence type="ECO:0000313" key="5">
    <source>
        <dbReference type="Proteomes" id="UP000008784"/>
    </source>
</evidence>
<evidence type="ECO:0000256" key="2">
    <source>
        <dbReference type="SAM" id="MobiDB-lite"/>
    </source>
</evidence>
<gene>
    <name evidence="4" type="ORF">AOL_s00110g278</name>
</gene>